<dbReference type="Proteomes" id="UP000276770">
    <property type="component" value="Unassembled WGS sequence"/>
</dbReference>
<dbReference type="InterPro" id="IPR001853">
    <property type="entry name" value="DSBA-like_thioredoxin_dom"/>
</dbReference>
<dbReference type="RefSeq" id="WP_121682165.1">
    <property type="nucleotide sequence ID" value="NZ_RCVZ01000016.1"/>
</dbReference>
<dbReference type="PANTHER" id="PTHR13887:SF41">
    <property type="entry name" value="THIOREDOXIN SUPERFAMILY PROTEIN"/>
    <property type="match status" value="1"/>
</dbReference>
<dbReference type="Pfam" id="PF01323">
    <property type="entry name" value="DSBA"/>
    <property type="match status" value="1"/>
</dbReference>
<evidence type="ECO:0000259" key="1">
    <source>
        <dbReference type="Pfam" id="PF01323"/>
    </source>
</evidence>
<protein>
    <submittedName>
        <fullName evidence="2">DsbA family oxidoreductase</fullName>
    </submittedName>
</protein>
<sequence length="237" mass="26540">MRVEIWSDIACPFCFIGKRRFEAALEKFTAKDQVDIIFRSFQLNSNAPLQTDKDIHTILAEKYGMTLEKAKMMNSQITQQAKDEGLDFHFDTLIPTNTFDAHRVLHFAATQGKMDQMKEALLKAYFTDSLNIGDHETLIKLAESIGIDGKAAEEVLQSEDFSSDVRTDQELASKIGVTGVPFFVFNQKYAVSGAQSREVFLEVLEKVKAEDIQEKPQLLNGQTTVPSNGCSDDGCEI</sequence>
<dbReference type="InterPro" id="IPR036249">
    <property type="entry name" value="Thioredoxin-like_sf"/>
</dbReference>
<proteinExistence type="predicted"/>
<dbReference type="AlphaFoldDB" id="A0A3L7JR02"/>
<accession>A0A3L7JR02</accession>
<evidence type="ECO:0000313" key="3">
    <source>
        <dbReference type="Proteomes" id="UP000276770"/>
    </source>
</evidence>
<evidence type="ECO:0000313" key="2">
    <source>
        <dbReference type="EMBL" id="RLQ93257.1"/>
    </source>
</evidence>
<dbReference type="CDD" id="cd03024">
    <property type="entry name" value="DsbA_FrnE"/>
    <property type="match status" value="1"/>
</dbReference>
<name>A0A3L7JR02_9BACI</name>
<dbReference type="Gene3D" id="3.40.30.10">
    <property type="entry name" value="Glutaredoxin"/>
    <property type="match status" value="1"/>
</dbReference>
<dbReference type="SUPFAM" id="SSF52833">
    <property type="entry name" value="Thioredoxin-like"/>
    <property type="match status" value="1"/>
</dbReference>
<dbReference type="OrthoDB" id="9799122at2"/>
<dbReference type="GO" id="GO:0016491">
    <property type="term" value="F:oxidoreductase activity"/>
    <property type="evidence" value="ECO:0007669"/>
    <property type="project" value="InterPro"/>
</dbReference>
<keyword evidence="3" id="KW-1185">Reference proteome</keyword>
<feature type="domain" description="DSBA-like thioredoxin" evidence="1">
    <location>
        <begin position="3"/>
        <end position="204"/>
    </location>
</feature>
<comment type="caution">
    <text evidence="2">The sequence shown here is derived from an EMBL/GenBank/DDBJ whole genome shotgun (WGS) entry which is preliminary data.</text>
</comment>
<dbReference type="PANTHER" id="PTHR13887">
    <property type="entry name" value="GLUTATHIONE S-TRANSFERASE KAPPA"/>
    <property type="match status" value="1"/>
</dbReference>
<reference evidence="2 3" key="1">
    <citation type="submission" date="2018-10" db="EMBL/GenBank/DDBJ databases">
        <title>Falsibacillus sp. genome draft.</title>
        <authorList>
            <person name="Shi S."/>
        </authorList>
    </citation>
    <scope>NUCLEOTIDE SEQUENCE [LARGE SCALE GENOMIC DNA]</scope>
    <source>
        <strain evidence="2 3">GY 10110</strain>
    </source>
</reference>
<dbReference type="EMBL" id="RCVZ01000016">
    <property type="protein sequence ID" value="RLQ93257.1"/>
    <property type="molecule type" value="Genomic_DNA"/>
</dbReference>
<gene>
    <name evidence="2" type="ORF">D9X91_18525</name>
</gene>
<organism evidence="2 3">
    <name type="scientific">Falsibacillus albus</name>
    <dbReference type="NCBI Taxonomy" id="2478915"/>
    <lineage>
        <taxon>Bacteria</taxon>
        <taxon>Bacillati</taxon>
        <taxon>Bacillota</taxon>
        <taxon>Bacilli</taxon>
        <taxon>Bacillales</taxon>
        <taxon>Bacillaceae</taxon>
        <taxon>Falsibacillus</taxon>
    </lineage>
</organism>